<sequence>MVVVGAIGCRRGALLSWMGGFFQANQFSCGWGGRVKLWKHRWCGDETLAIAFLAICRLAADRDAPMSVYLSCGFRTGVRRFLLDWELEQLFWAAHSVI</sequence>
<dbReference type="OrthoDB" id="1306001at2759"/>
<name>A0A7J0GPD4_9ERIC</name>
<evidence type="ECO:0000313" key="1">
    <source>
        <dbReference type="EMBL" id="GFZ12484.1"/>
    </source>
</evidence>
<dbReference type="Proteomes" id="UP000585474">
    <property type="component" value="Unassembled WGS sequence"/>
</dbReference>
<comment type="caution">
    <text evidence="1">The sequence shown here is derived from an EMBL/GenBank/DDBJ whole genome shotgun (WGS) entry which is preliminary data.</text>
</comment>
<protein>
    <submittedName>
        <fullName evidence="1">Uncharacterized protein</fullName>
    </submittedName>
</protein>
<accession>A0A7J0GPD4</accession>
<gene>
    <name evidence="1" type="ORF">Acr_23g0008690</name>
</gene>
<dbReference type="AlphaFoldDB" id="A0A7J0GPD4"/>
<evidence type="ECO:0000313" key="2">
    <source>
        <dbReference type="Proteomes" id="UP000585474"/>
    </source>
</evidence>
<keyword evidence="2" id="KW-1185">Reference proteome</keyword>
<proteinExistence type="predicted"/>
<dbReference type="EMBL" id="BJWL01000023">
    <property type="protein sequence ID" value="GFZ12484.1"/>
    <property type="molecule type" value="Genomic_DNA"/>
</dbReference>
<reference evidence="1 2" key="1">
    <citation type="submission" date="2019-07" db="EMBL/GenBank/DDBJ databases">
        <title>De Novo Assembly of kiwifruit Actinidia rufa.</title>
        <authorList>
            <person name="Sugita-Konishi S."/>
            <person name="Sato K."/>
            <person name="Mori E."/>
            <person name="Abe Y."/>
            <person name="Kisaki G."/>
            <person name="Hamano K."/>
            <person name="Suezawa K."/>
            <person name="Otani M."/>
            <person name="Fukuda T."/>
            <person name="Manabe T."/>
            <person name="Gomi K."/>
            <person name="Tabuchi M."/>
            <person name="Akimitsu K."/>
            <person name="Kataoka I."/>
        </authorList>
    </citation>
    <scope>NUCLEOTIDE SEQUENCE [LARGE SCALE GENOMIC DNA]</scope>
    <source>
        <strain evidence="2">cv. Fuchu</strain>
    </source>
</reference>
<organism evidence="1 2">
    <name type="scientific">Actinidia rufa</name>
    <dbReference type="NCBI Taxonomy" id="165716"/>
    <lineage>
        <taxon>Eukaryota</taxon>
        <taxon>Viridiplantae</taxon>
        <taxon>Streptophyta</taxon>
        <taxon>Embryophyta</taxon>
        <taxon>Tracheophyta</taxon>
        <taxon>Spermatophyta</taxon>
        <taxon>Magnoliopsida</taxon>
        <taxon>eudicotyledons</taxon>
        <taxon>Gunneridae</taxon>
        <taxon>Pentapetalae</taxon>
        <taxon>asterids</taxon>
        <taxon>Ericales</taxon>
        <taxon>Actinidiaceae</taxon>
        <taxon>Actinidia</taxon>
    </lineage>
</organism>